<organism evidence="1 2">
    <name type="scientific">Methylobacterium tarhaniae</name>
    <dbReference type="NCBI Taxonomy" id="1187852"/>
    <lineage>
        <taxon>Bacteria</taxon>
        <taxon>Pseudomonadati</taxon>
        <taxon>Pseudomonadota</taxon>
        <taxon>Alphaproteobacteria</taxon>
        <taxon>Hyphomicrobiales</taxon>
        <taxon>Methylobacteriaceae</taxon>
        <taxon>Methylobacterium</taxon>
    </lineage>
</organism>
<protein>
    <submittedName>
        <fullName evidence="1">Uncharacterized protein</fullName>
    </submittedName>
</protein>
<accession>A0A0J6VKQ0</accession>
<dbReference type="OrthoDB" id="7594252at2"/>
<sequence>MGYIMNAQEMIVHHTTEEILSHPRFQECREVYIDNCIDVYKIEGFPGKSSADAGRVTTLAIIVCLHARYIEDDRETWPTLKRLKETVADFGFASPRFIDDFVARLVQTEFLELRHHPADSRVRLLVPTEALLRWDREWMAAHFEPLAVLFPEPGYALAIDRSPAFQKAHGGASVPVLEGAVKVAWRNLDVVFFLAATSALSILFTLCRLGGETTESGVREADLAVLAPQFGVSRSHIRNMLLAAEQHGFLARHGDKGQFIVLTPRWIAAFDRFIADSLSYSDLTYRLGCEALMKQNQS</sequence>
<proteinExistence type="predicted"/>
<reference evidence="1 2" key="1">
    <citation type="submission" date="2015-03" db="EMBL/GenBank/DDBJ databases">
        <title>Genome sequencing of Methylobacterium tarhaniae DSM 25844.</title>
        <authorList>
            <person name="Chaudhry V."/>
            <person name="Patil P.B."/>
        </authorList>
    </citation>
    <scope>NUCLEOTIDE SEQUENCE [LARGE SCALE GENOMIC DNA]</scope>
    <source>
        <strain evidence="1 2">DSM 25844</strain>
    </source>
</reference>
<gene>
    <name evidence="1" type="ORF">VQ03_15400</name>
</gene>
<comment type="caution">
    <text evidence="1">The sequence shown here is derived from an EMBL/GenBank/DDBJ whole genome shotgun (WGS) entry which is preliminary data.</text>
</comment>
<dbReference type="EMBL" id="LABZ01000105">
    <property type="protein sequence ID" value="KMO39716.1"/>
    <property type="molecule type" value="Genomic_DNA"/>
</dbReference>
<evidence type="ECO:0000313" key="2">
    <source>
        <dbReference type="Proteomes" id="UP000036449"/>
    </source>
</evidence>
<name>A0A0J6VKQ0_9HYPH</name>
<dbReference type="Proteomes" id="UP000036449">
    <property type="component" value="Unassembled WGS sequence"/>
</dbReference>
<dbReference type="AlphaFoldDB" id="A0A0J6VKQ0"/>
<evidence type="ECO:0000313" key="1">
    <source>
        <dbReference type="EMBL" id="KMO39716.1"/>
    </source>
</evidence>
<dbReference type="PATRIC" id="fig|1187852.3.peg.213"/>
<keyword evidence="2" id="KW-1185">Reference proteome</keyword>